<protein>
    <submittedName>
        <fullName evidence="8">O-acetylserine/cysteine efflux transporter</fullName>
    </submittedName>
</protein>
<dbReference type="GO" id="GO:0016020">
    <property type="term" value="C:membrane"/>
    <property type="evidence" value="ECO:0007669"/>
    <property type="project" value="UniProtKB-SubCell"/>
</dbReference>
<dbReference type="Pfam" id="PF00892">
    <property type="entry name" value="EamA"/>
    <property type="match status" value="2"/>
</dbReference>
<reference evidence="8 9" key="1">
    <citation type="submission" date="2020-08" db="EMBL/GenBank/DDBJ databases">
        <title>Genomic Encyclopedia of Type Strains, Phase IV (KMG-IV): sequencing the most valuable type-strain genomes for metagenomic binning, comparative biology and taxonomic classification.</title>
        <authorList>
            <person name="Goeker M."/>
        </authorList>
    </citation>
    <scope>NUCLEOTIDE SEQUENCE [LARGE SCALE GENOMIC DNA]</scope>
    <source>
        <strain evidence="8 9">DSM 102189</strain>
    </source>
</reference>
<keyword evidence="4 6" id="KW-1133">Transmembrane helix</keyword>
<evidence type="ECO:0000256" key="5">
    <source>
        <dbReference type="ARBA" id="ARBA00023136"/>
    </source>
</evidence>
<dbReference type="PANTHER" id="PTHR32322:SF2">
    <property type="entry name" value="EAMA DOMAIN-CONTAINING PROTEIN"/>
    <property type="match status" value="1"/>
</dbReference>
<feature type="domain" description="EamA" evidence="7">
    <location>
        <begin position="7"/>
        <end position="130"/>
    </location>
</feature>
<accession>A0A841LB20</accession>
<evidence type="ECO:0000313" key="8">
    <source>
        <dbReference type="EMBL" id="MBB6226352.1"/>
    </source>
</evidence>
<dbReference type="InterPro" id="IPR037185">
    <property type="entry name" value="EmrE-like"/>
</dbReference>
<dbReference type="InterPro" id="IPR050638">
    <property type="entry name" value="AA-Vitamin_Transporters"/>
</dbReference>
<evidence type="ECO:0000256" key="4">
    <source>
        <dbReference type="ARBA" id="ARBA00022989"/>
    </source>
</evidence>
<sequence length="292" mass="30608">MTPPHLALILLIDLIWAFNIVAVKYAVDDAGPLTAVTLRYVIVLAVCLPWLRWLPGRMKAVLVTGVVAGALFMGLGALSFALATNISALAITGQLGVPFSLILAVIVYKEKIRLPRITAVVLSFAGVAVMGFDPAIARESIAVWLTVAAAFSWAVGNLLFRALAGVPVMTTHAWLALVSVPLLAATAMVFEPQGLARVGALKASTWGWLGYSAILSSLVGHGGMSWLFQRYPVAVVSPLTLPTPLISVVIAVLVFGNPVTAQMVVGGIITLAGVAIITLRTAQARDNPDGTP</sequence>
<evidence type="ECO:0000256" key="3">
    <source>
        <dbReference type="ARBA" id="ARBA00022692"/>
    </source>
</evidence>
<evidence type="ECO:0000256" key="6">
    <source>
        <dbReference type="SAM" id="Phobius"/>
    </source>
</evidence>
<dbReference type="RefSeq" id="WP_184194891.1">
    <property type="nucleotide sequence ID" value="NZ_JACIIV010000003.1"/>
</dbReference>
<keyword evidence="5 6" id="KW-0472">Membrane</keyword>
<dbReference type="InterPro" id="IPR000620">
    <property type="entry name" value="EamA_dom"/>
</dbReference>
<feature type="transmembrane region" description="Helical" evidence="6">
    <location>
        <begin position="141"/>
        <end position="160"/>
    </location>
</feature>
<keyword evidence="9" id="KW-1185">Reference proteome</keyword>
<dbReference type="AlphaFoldDB" id="A0A841LB20"/>
<evidence type="ECO:0000256" key="1">
    <source>
        <dbReference type="ARBA" id="ARBA00004141"/>
    </source>
</evidence>
<keyword evidence="3 6" id="KW-0812">Transmembrane</keyword>
<feature type="transmembrane region" description="Helical" evidence="6">
    <location>
        <begin position="172"/>
        <end position="190"/>
    </location>
</feature>
<name>A0A841LB20_9SPHN</name>
<gene>
    <name evidence="8" type="ORF">FHS79_000506</name>
</gene>
<evidence type="ECO:0000256" key="2">
    <source>
        <dbReference type="ARBA" id="ARBA00007362"/>
    </source>
</evidence>
<feature type="transmembrane region" description="Helical" evidence="6">
    <location>
        <begin position="7"/>
        <end position="27"/>
    </location>
</feature>
<comment type="subcellular location">
    <subcellularLocation>
        <location evidence="1">Membrane</location>
        <topology evidence="1">Multi-pass membrane protein</topology>
    </subcellularLocation>
</comment>
<proteinExistence type="inferred from homology"/>
<feature type="transmembrane region" description="Helical" evidence="6">
    <location>
        <begin position="33"/>
        <end position="53"/>
    </location>
</feature>
<evidence type="ECO:0000313" key="9">
    <source>
        <dbReference type="Proteomes" id="UP000538147"/>
    </source>
</evidence>
<feature type="transmembrane region" description="Helical" evidence="6">
    <location>
        <begin position="117"/>
        <end position="135"/>
    </location>
</feature>
<feature type="domain" description="EamA" evidence="7">
    <location>
        <begin position="141"/>
        <end position="278"/>
    </location>
</feature>
<comment type="similarity">
    <text evidence="2">Belongs to the EamA transporter family.</text>
</comment>
<feature type="transmembrane region" description="Helical" evidence="6">
    <location>
        <begin position="88"/>
        <end position="108"/>
    </location>
</feature>
<comment type="caution">
    <text evidence="8">The sequence shown here is derived from an EMBL/GenBank/DDBJ whole genome shotgun (WGS) entry which is preliminary data.</text>
</comment>
<organism evidence="8 9">
    <name type="scientific">Polymorphobacter multimanifer</name>
    <dbReference type="NCBI Taxonomy" id="1070431"/>
    <lineage>
        <taxon>Bacteria</taxon>
        <taxon>Pseudomonadati</taxon>
        <taxon>Pseudomonadota</taxon>
        <taxon>Alphaproteobacteria</taxon>
        <taxon>Sphingomonadales</taxon>
        <taxon>Sphingosinicellaceae</taxon>
        <taxon>Polymorphobacter</taxon>
    </lineage>
</organism>
<dbReference type="EMBL" id="JACIIV010000003">
    <property type="protein sequence ID" value="MBB6226352.1"/>
    <property type="molecule type" value="Genomic_DNA"/>
</dbReference>
<dbReference type="PANTHER" id="PTHR32322">
    <property type="entry name" value="INNER MEMBRANE TRANSPORTER"/>
    <property type="match status" value="1"/>
</dbReference>
<feature type="transmembrane region" description="Helical" evidence="6">
    <location>
        <begin position="60"/>
        <end position="82"/>
    </location>
</feature>
<dbReference type="Proteomes" id="UP000538147">
    <property type="component" value="Unassembled WGS sequence"/>
</dbReference>
<feature type="transmembrane region" description="Helical" evidence="6">
    <location>
        <begin position="235"/>
        <end position="255"/>
    </location>
</feature>
<feature type="transmembrane region" description="Helical" evidence="6">
    <location>
        <begin position="261"/>
        <end position="279"/>
    </location>
</feature>
<feature type="transmembrane region" description="Helical" evidence="6">
    <location>
        <begin position="210"/>
        <end position="228"/>
    </location>
</feature>
<dbReference type="SUPFAM" id="SSF103481">
    <property type="entry name" value="Multidrug resistance efflux transporter EmrE"/>
    <property type="match status" value="2"/>
</dbReference>
<evidence type="ECO:0000259" key="7">
    <source>
        <dbReference type="Pfam" id="PF00892"/>
    </source>
</evidence>